<comment type="catalytic activity">
    <reaction evidence="1">
        <text>a ribonucleoside 5'-phosphate + H2O = a ribonucleoside + phosphate</text>
        <dbReference type="Rhea" id="RHEA:12484"/>
        <dbReference type="ChEBI" id="CHEBI:15377"/>
        <dbReference type="ChEBI" id="CHEBI:18254"/>
        <dbReference type="ChEBI" id="CHEBI:43474"/>
        <dbReference type="ChEBI" id="CHEBI:58043"/>
        <dbReference type="EC" id="3.1.3.5"/>
    </reaction>
</comment>
<dbReference type="AlphaFoldDB" id="A0A7W7YKP5"/>
<dbReference type="PANTHER" id="PTHR30457:SF0">
    <property type="entry name" value="PHOSPHATASE, PUTATIVE (AFU_ORTHOLOGUE AFUA_4G01070)-RELATED"/>
    <property type="match status" value="1"/>
</dbReference>
<keyword evidence="4" id="KW-0479">Metal-binding</keyword>
<dbReference type="GO" id="GO:0046872">
    <property type="term" value="F:metal ion binding"/>
    <property type="evidence" value="ECO:0007669"/>
    <property type="project" value="UniProtKB-KW"/>
</dbReference>
<accession>A0A7W7YKP5</accession>
<feature type="domain" description="Survival protein SurE-like phosphatase/nucleotidase" evidence="6">
    <location>
        <begin position="4"/>
        <end position="171"/>
    </location>
</feature>
<gene>
    <name evidence="7" type="ORF">HNQ64_002254</name>
</gene>
<dbReference type="InterPro" id="IPR002828">
    <property type="entry name" value="SurE-like_Pase/nucleotidase"/>
</dbReference>
<keyword evidence="5 7" id="KW-0378">Hydrolase</keyword>
<evidence type="ECO:0000313" key="8">
    <source>
        <dbReference type="Proteomes" id="UP000534294"/>
    </source>
</evidence>
<evidence type="ECO:0000313" key="7">
    <source>
        <dbReference type="EMBL" id="MBB5037996.1"/>
    </source>
</evidence>
<reference evidence="7 8" key="1">
    <citation type="submission" date="2020-08" db="EMBL/GenBank/DDBJ databases">
        <title>Genomic Encyclopedia of Type Strains, Phase IV (KMG-IV): sequencing the most valuable type-strain genomes for metagenomic binning, comparative biology and taxonomic classification.</title>
        <authorList>
            <person name="Goeker M."/>
        </authorList>
    </citation>
    <scope>NUCLEOTIDE SEQUENCE [LARGE SCALE GENOMIC DNA]</scope>
    <source>
        <strain evidence="7 8">DSM 12251</strain>
    </source>
</reference>
<dbReference type="NCBIfam" id="TIGR00087">
    <property type="entry name" value="surE"/>
    <property type="match status" value="1"/>
</dbReference>
<dbReference type="InterPro" id="IPR036523">
    <property type="entry name" value="SurE-like_sf"/>
</dbReference>
<sequence length="231" mass="25012">MHFLLTNDDGIEALGLAALTDAILAIPGAHVSVVAPTTEFSMCGHRVTTREVLKVEQRGPRRWAVNGTPADCVRIGLFALDLKPDWVISGVNAGGNLGQDVVISGTVAAAREAAYHGIAAMAFSHYMIRGLEMDWARIATWVIDLIGTLSGERLHDGEYWNVNFPHHPPGPLPLPEVARCYPERLPLNVAYLNTPEGGYHYSASYADRPRTPGSDVDACFAGNITVSRLKI</sequence>
<evidence type="ECO:0000259" key="6">
    <source>
        <dbReference type="Pfam" id="PF01975"/>
    </source>
</evidence>
<dbReference type="Proteomes" id="UP000534294">
    <property type="component" value="Unassembled WGS sequence"/>
</dbReference>
<name>A0A7W7YKP5_9BACT</name>
<evidence type="ECO:0000256" key="1">
    <source>
        <dbReference type="ARBA" id="ARBA00000815"/>
    </source>
</evidence>
<dbReference type="Gene3D" id="3.40.1210.10">
    <property type="entry name" value="Survival protein SurE-like phosphatase/nucleotidase"/>
    <property type="match status" value="1"/>
</dbReference>
<dbReference type="RefSeq" id="WP_184208404.1">
    <property type="nucleotide sequence ID" value="NZ_JACHIF010000004.1"/>
</dbReference>
<dbReference type="GO" id="GO:0008253">
    <property type="term" value="F:5'-nucleotidase activity"/>
    <property type="evidence" value="ECO:0007669"/>
    <property type="project" value="UniProtKB-EC"/>
</dbReference>
<dbReference type="PANTHER" id="PTHR30457">
    <property type="entry name" value="5'-NUCLEOTIDASE SURE"/>
    <property type="match status" value="1"/>
</dbReference>
<dbReference type="NCBIfam" id="NF001493">
    <property type="entry name" value="PRK00346.2-3"/>
    <property type="match status" value="1"/>
</dbReference>
<dbReference type="Pfam" id="PF01975">
    <property type="entry name" value="SurE"/>
    <property type="match status" value="1"/>
</dbReference>
<evidence type="ECO:0000256" key="5">
    <source>
        <dbReference type="ARBA" id="ARBA00022801"/>
    </source>
</evidence>
<evidence type="ECO:0000256" key="2">
    <source>
        <dbReference type="ARBA" id="ARBA00011062"/>
    </source>
</evidence>
<dbReference type="SUPFAM" id="SSF64167">
    <property type="entry name" value="SurE-like"/>
    <property type="match status" value="1"/>
</dbReference>
<dbReference type="InterPro" id="IPR030048">
    <property type="entry name" value="SurE"/>
</dbReference>
<dbReference type="EMBL" id="JACHIF010000004">
    <property type="protein sequence ID" value="MBB5037996.1"/>
    <property type="molecule type" value="Genomic_DNA"/>
</dbReference>
<organism evidence="7 8">
    <name type="scientific">Prosthecobacter dejongeii</name>
    <dbReference type="NCBI Taxonomy" id="48465"/>
    <lineage>
        <taxon>Bacteria</taxon>
        <taxon>Pseudomonadati</taxon>
        <taxon>Verrucomicrobiota</taxon>
        <taxon>Verrucomicrobiia</taxon>
        <taxon>Verrucomicrobiales</taxon>
        <taxon>Verrucomicrobiaceae</taxon>
        <taxon>Prosthecobacter</taxon>
    </lineage>
</organism>
<dbReference type="EC" id="3.1.3.5" evidence="3"/>
<comment type="caution">
    <text evidence="7">The sequence shown here is derived from an EMBL/GenBank/DDBJ whole genome shotgun (WGS) entry which is preliminary data.</text>
</comment>
<comment type="similarity">
    <text evidence="2">Belongs to the SurE nucleotidase family.</text>
</comment>
<proteinExistence type="inferred from homology"/>
<evidence type="ECO:0000256" key="4">
    <source>
        <dbReference type="ARBA" id="ARBA00022723"/>
    </source>
</evidence>
<protein>
    <recommendedName>
        <fullName evidence="3">5'-nucleotidase</fullName>
        <ecNumber evidence="3">3.1.3.5</ecNumber>
    </recommendedName>
</protein>
<evidence type="ECO:0000256" key="3">
    <source>
        <dbReference type="ARBA" id="ARBA00012643"/>
    </source>
</evidence>
<keyword evidence="8" id="KW-1185">Reference proteome</keyword>